<proteinExistence type="predicted"/>
<name>A0A8D8YRB4_9HEMI</name>
<sequence>MFNTSSNTKDILPIQSVSFTASHSESDFPTEQQIPIHQRKLQPTQKPQLLGEQIVENIALPPRTRPPYQKCYSTRIFRRTVPSAQEALNHPVSTLSPIRIQAF</sequence>
<reference evidence="1" key="1">
    <citation type="submission" date="2021-05" db="EMBL/GenBank/DDBJ databases">
        <authorList>
            <person name="Alioto T."/>
            <person name="Alioto T."/>
            <person name="Gomez Garrido J."/>
        </authorList>
    </citation>
    <scope>NUCLEOTIDE SEQUENCE</scope>
</reference>
<evidence type="ECO:0000313" key="1">
    <source>
        <dbReference type="EMBL" id="CAG6733314.1"/>
    </source>
</evidence>
<accession>A0A8D8YRB4</accession>
<protein>
    <submittedName>
        <fullName evidence="1">Uncharacterized protein</fullName>
    </submittedName>
</protein>
<dbReference type="AlphaFoldDB" id="A0A8D8YRB4"/>
<dbReference type="EMBL" id="HBUF01389437">
    <property type="protein sequence ID" value="CAG6733314.1"/>
    <property type="molecule type" value="Transcribed_RNA"/>
</dbReference>
<organism evidence="1">
    <name type="scientific">Cacopsylla melanoneura</name>
    <dbReference type="NCBI Taxonomy" id="428564"/>
    <lineage>
        <taxon>Eukaryota</taxon>
        <taxon>Metazoa</taxon>
        <taxon>Ecdysozoa</taxon>
        <taxon>Arthropoda</taxon>
        <taxon>Hexapoda</taxon>
        <taxon>Insecta</taxon>
        <taxon>Pterygota</taxon>
        <taxon>Neoptera</taxon>
        <taxon>Paraneoptera</taxon>
        <taxon>Hemiptera</taxon>
        <taxon>Sternorrhyncha</taxon>
        <taxon>Psylloidea</taxon>
        <taxon>Psyllidae</taxon>
        <taxon>Psyllinae</taxon>
        <taxon>Cacopsylla</taxon>
    </lineage>
</organism>